<accession>A0AAD3RB20</accession>
<proteinExistence type="inferred from homology"/>
<sequence length="598" mass="66072">MCVNEAQVSLSRLEQVNEAQLENHQVNQTVGAEPNLSSTKPPAAQVSVFQTEETHSEHMNMLSNIRVFFCLVCGAVAAAQELNWNIQAGDQRPDQPQVQEPAAVQQEKQSFHEPLAWKFPEPPAVEKPPLAPDFELKTPTPANSISAVCGENSVRVEAKKDLLGIGKPVQAADVTLGGCPASREDPDNQVLVFESELHGCGSQLLMSEDSLVYVFTLIYSPTPLGGTPIVRTREVSVNIQCHYQRNHEVSSGVLKPTWNPFSVTKASEESLYFSLRLMTDNWQFVRPSAEFLLGDVMKFEASVKQFHHVPLRVTVDGCVATVVPNIDTVPRYVFLENNGCLFDSQLTDSSSRFLPRSQDDRLQFEMEAFRFQQDDSGVIYITCSLRATAAAAAVDATNKACSFSNGRWTEASGKHDACSCCDTNCKTGGQSHLTGTDAQWEQEAAVGPITPWPESLRQQHPSRAGEELPVGLIRLCSRSLRGGEDDLKLRGRCIRSVLIIRVFWSNLNAPSGPSYIRASPDTQREHARSEVTVPGLLLPPQPAEGQGQDGQTQMERPGRLLLLSELRVRNAAYDVSLSRVLLTWKRRVSSPVYHPFRP</sequence>
<protein>
    <recommendedName>
        <fullName evidence="4">Zona pellucida sperm-binding protein 3</fullName>
    </recommendedName>
    <alternativeName>
        <fullName evidence="15">Zona pellucida glycoprotein 3</fullName>
    </alternativeName>
</protein>
<dbReference type="EMBL" id="BRZM01000047">
    <property type="protein sequence ID" value="GLD61651.1"/>
    <property type="molecule type" value="Genomic_DNA"/>
</dbReference>
<reference evidence="18" key="1">
    <citation type="submission" date="2022-08" db="EMBL/GenBank/DDBJ databases">
        <title>Genome sequencing of akame (Lates japonicus).</title>
        <authorList>
            <person name="Hashiguchi Y."/>
            <person name="Takahashi H."/>
        </authorList>
    </citation>
    <scope>NUCLEOTIDE SEQUENCE</scope>
    <source>
        <strain evidence="18">Kochi</strain>
    </source>
</reference>
<keyword evidence="8" id="KW-0165">Cleavage on pair of basic residues</keyword>
<dbReference type="InterPro" id="IPR042235">
    <property type="entry name" value="ZP-C_dom"/>
</dbReference>
<dbReference type="AlphaFoldDB" id="A0AAD3RB20"/>
<evidence type="ECO:0000313" key="18">
    <source>
        <dbReference type="EMBL" id="GLD61651.1"/>
    </source>
</evidence>
<dbReference type="GO" id="GO:0032190">
    <property type="term" value="F:acrosin binding"/>
    <property type="evidence" value="ECO:0007669"/>
    <property type="project" value="TreeGrafter"/>
</dbReference>
<dbReference type="Gene3D" id="2.60.40.4100">
    <property type="entry name" value="Zona pellucida, ZP-C domain"/>
    <property type="match status" value="1"/>
</dbReference>
<dbReference type="PROSITE" id="PS51034">
    <property type="entry name" value="ZP_2"/>
    <property type="match status" value="1"/>
</dbReference>
<keyword evidence="7" id="KW-0272">Extracellular matrix</keyword>
<dbReference type="Gene3D" id="2.60.40.3210">
    <property type="entry name" value="Zona pellucida, ZP-N domain"/>
    <property type="match status" value="1"/>
</dbReference>
<evidence type="ECO:0000256" key="7">
    <source>
        <dbReference type="ARBA" id="ARBA00022530"/>
    </source>
</evidence>
<evidence type="ECO:0000256" key="11">
    <source>
        <dbReference type="ARBA" id="ARBA00022989"/>
    </source>
</evidence>
<evidence type="ECO:0000259" key="17">
    <source>
        <dbReference type="PROSITE" id="PS51034"/>
    </source>
</evidence>
<name>A0AAD3RB20_LATJO</name>
<dbReference type="PANTHER" id="PTHR11576">
    <property type="entry name" value="ZONA PELLUCIDA SPERM-BINDING PROTEIN 3"/>
    <property type="match status" value="1"/>
</dbReference>
<keyword evidence="14" id="KW-0325">Glycoprotein</keyword>
<keyword evidence="10" id="KW-0732">Signal</keyword>
<dbReference type="GO" id="GO:0035803">
    <property type="term" value="P:egg coat formation"/>
    <property type="evidence" value="ECO:0007669"/>
    <property type="project" value="TreeGrafter"/>
</dbReference>
<dbReference type="SMART" id="SM00241">
    <property type="entry name" value="ZP"/>
    <property type="match status" value="1"/>
</dbReference>
<comment type="similarity">
    <text evidence="3">Belongs to the ZP domain family. ZPC subfamily.</text>
</comment>
<dbReference type="PANTHER" id="PTHR11576:SF2">
    <property type="entry name" value="ZONA PELLUCIDA SPERM-BINDING PROTEIN 3"/>
    <property type="match status" value="1"/>
</dbReference>
<evidence type="ECO:0000313" key="19">
    <source>
        <dbReference type="Proteomes" id="UP001279410"/>
    </source>
</evidence>
<keyword evidence="13" id="KW-1015">Disulfide bond</keyword>
<keyword evidence="6" id="KW-0964">Secreted</keyword>
<feature type="non-terminal residue" evidence="18">
    <location>
        <position position="1"/>
    </location>
</feature>
<dbReference type="GO" id="GO:0005886">
    <property type="term" value="C:plasma membrane"/>
    <property type="evidence" value="ECO:0007669"/>
    <property type="project" value="UniProtKB-SubCell"/>
</dbReference>
<organism evidence="18 19">
    <name type="scientific">Lates japonicus</name>
    <name type="common">Japanese lates</name>
    <dbReference type="NCBI Taxonomy" id="270547"/>
    <lineage>
        <taxon>Eukaryota</taxon>
        <taxon>Metazoa</taxon>
        <taxon>Chordata</taxon>
        <taxon>Craniata</taxon>
        <taxon>Vertebrata</taxon>
        <taxon>Euteleostomi</taxon>
        <taxon>Actinopterygii</taxon>
        <taxon>Neopterygii</taxon>
        <taxon>Teleostei</taxon>
        <taxon>Neoteleostei</taxon>
        <taxon>Acanthomorphata</taxon>
        <taxon>Carangaria</taxon>
        <taxon>Carangaria incertae sedis</taxon>
        <taxon>Centropomidae</taxon>
        <taxon>Lates</taxon>
    </lineage>
</organism>
<evidence type="ECO:0000256" key="2">
    <source>
        <dbReference type="ARBA" id="ARBA00004498"/>
    </source>
</evidence>
<evidence type="ECO:0000256" key="9">
    <source>
        <dbReference type="ARBA" id="ARBA00022692"/>
    </source>
</evidence>
<dbReference type="InterPro" id="IPR055356">
    <property type="entry name" value="ZP-N"/>
</dbReference>
<keyword evidence="11" id="KW-1133">Transmembrane helix</keyword>
<feature type="domain" description="ZP" evidence="17">
    <location>
        <begin position="148"/>
        <end position="408"/>
    </location>
</feature>
<dbReference type="FunFam" id="2.60.40.3210:FF:000001">
    <property type="entry name" value="Zona pellucida sperm-binding protein 3"/>
    <property type="match status" value="1"/>
</dbReference>
<dbReference type="Pfam" id="PF23344">
    <property type="entry name" value="ZP-N"/>
    <property type="match status" value="1"/>
</dbReference>
<evidence type="ECO:0000256" key="14">
    <source>
        <dbReference type="ARBA" id="ARBA00023180"/>
    </source>
</evidence>
<dbReference type="GO" id="GO:2000344">
    <property type="term" value="P:positive regulation of acrosome reaction"/>
    <property type="evidence" value="ECO:0007669"/>
    <property type="project" value="TreeGrafter"/>
</dbReference>
<evidence type="ECO:0000256" key="1">
    <source>
        <dbReference type="ARBA" id="ARBA00004251"/>
    </source>
</evidence>
<evidence type="ECO:0000256" key="15">
    <source>
        <dbReference type="ARBA" id="ARBA00030824"/>
    </source>
</evidence>
<evidence type="ECO:0000256" key="16">
    <source>
        <dbReference type="SAM" id="MobiDB-lite"/>
    </source>
</evidence>
<dbReference type="Proteomes" id="UP001279410">
    <property type="component" value="Unassembled WGS sequence"/>
</dbReference>
<comment type="subcellular location">
    <subcellularLocation>
        <location evidence="1">Cell membrane</location>
        <topology evidence="1">Single-pass type I membrane protein</topology>
    </subcellularLocation>
    <subcellularLocation>
        <location evidence="2">Secreted</location>
        <location evidence="2">Extracellular space</location>
        <location evidence="2">Extracellular matrix</location>
    </subcellularLocation>
</comment>
<evidence type="ECO:0000256" key="4">
    <source>
        <dbReference type="ARBA" id="ARBA00017980"/>
    </source>
</evidence>
<evidence type="ECO:0000256" key="5">
    <source>
        <dbReference type="ARBA" id="ARBA00022475"/>
    </source>
</evidence>
<evidence type="ECO:0000256" key="13">
    <source>
        <dbReference type="ARBA" id="ARBA00023157"/>
    </source>
</evidence>
<gene>
    <name evidence="18" type="ORF">AKAME5_001344100</name>
</gene>
<evidence type="ECO:0000256" key="8">
    <source>
        <dbReference type="ARBA" id="ARBA00022685"/>
    </source>
</evidence>
<dbReference type="PRINTS" id="PR00023">
    <property type="entry name" value="ZPELLUCIDA"/>
</dbReference>
<dbReference type="Pfam" id="PF00100">
    <property type="entry name" value="Zona_pellucida"/>
    <property type="match status" value="1"/>
</dbReference>
<keyword evidence="9" id="KW-0812">Transmembrane</keyword>
<evidence type="ECO:0000256" key="10">
    <source>
        <dbReference type="ARBA" id="ARBA00022729"/>
    </source>
</evidence>
<evidence type="ECO:0000256" key="6">
    <source>
        <dbReference type="ARBA" id="ARBA00022525"/>
    </source>
</evidence>
<dbReference type="GO" id="GO:0031012">
    <property type="term" value="C:extracellular matrix"/>
    <property type="evidence" value="ECO:0007669"/>
    <property type="project" value="TreeGrafter"/>
</dbReference>
<dbReference type="GO" id="GO:0007339">
    <property type="term" value="P:binding of sperm to zona pellucida"/>
    <property type="evidence" value="ECO:0007669"/>
    <property type="project" value="TreeGrafter"/>
</dbReference>
<dbReference type="FunFam" id="2.60.40.4100:FF:000002">
    <property type="entry name" value="Zona pellucida sperm-binding protein 3"/>
    <property type="match status" value="1"/>
</dbReference>
<evidence type="ECO:0000256" key="3">
    <source>
        <dbReference type="ARBA" id="ARBA00006735"/>
    </source>
</evidence>
<keyword evidence="19" id="KW-1185">Reference proteome</keyword>
<dbReference type="InterPro" id="IPR055355">
    <property type="entry name" value="ZP-C"/>
</dbReference>
<feature type="region of interest" description="Disordered" evidence="16">
    <location>
        <begin position="519"/>
        <end position="553"/>
    </location>
</feature>
<keyword evidence="5" id="KW-1003">Cell membrane</keyword>
<evidence type="ECO:0000256" key="12">
    <source>
        <dbReference type="ARBA" id="ARBA00023136"/>
    </source>
</evidence>
<dbReference type="InterPro" id="IPR001507">
    <property type="entry name" value="ZP_dom"/>
</dbReference>
<keyword evidence="12" id="KW-0472">Membrane</keyword>
<dbReference type="InterPro" id="IPR048290">
    <property type="entry name" value="ZP_chr"/>
</dbReference>
<comment type="caution">
    <text evidence="18">The sequence shown here is derived from an EMBL/GenBank/DDBJ whole genome shotgun (WGS) entry which is preliminary data.</text>
</comment>